<dbReference type="InterPro" id="IPR002686">
    <property type="entry name" value="Transposase_17"/>
</dbReference>
<dbReference type="GO" id="GO:0004803">
    <property type="term" value="F:transposase activity"/>
    <property type="evidence" value="ECO:0007669"/>
    <property type="project" value="InterPro"/>
</dbReference>
<dbReference type="OrthoDB" id="9794403at2"/>
<dbReference type="InterPro" id="IPR052715">
    <property type="entry name" value="RAYT_transposase"/>
</dbReference>
<dbReference type="AlphaFoldDB" id="A0A0N8HIB0"/>
<dbReference type="GO" id="GO:0043565">
    <property type="term" value="F:sequence-specific DNA binding"/>
    <property type="evidence" value="ECO:0007669"/>
    <property type="project" value="TreeGrafter"/>
</dbReference>
<dbReference type="InterPro" id="IPR036515">
    <property type="entry name" value="Transposase_17_sf"/>
</dbReference>
<dbReference type="STRING" id="570156.AOG27_20115"/>
<accession>A0A0N8HIB0</accession>
<comment type="caution">
    <text evidence="2">The sequence shown here is derived from an EMBL/GenBank/DDBJ whole genome shotgun (WGS) entry which is preliminary data.</text>
</comment>
<sequence>MRYRRVLIPGGTYFFTLAIAQRNSALLTSNITLLRSAYKSVAKSHPFKTLAIVILPDHLHAIWQLPVGDCDYAKRWRLIKSNFSRQLNNCEHKSPSRIQKCERGIWQRRYWEHYIKDEQDLVNHINYIYFNPVKHKYVNQVEDWPFSSYRKLSKSSAFNLSDDELDIALNLYED</sequence>
<dbReference type="Gene3D" id="3.30.70.1290">
    <property type="entry name" value="Transposase IS200-like"/>
    <property type="match status" value="1"/>
</dbReference>
<dbReference type="PATRIC" id="fig|570156.3.peg.1946"/>
<proteinExistence type="predicted"/>
<gene>
    <name evidence="2" type="ORF">AOG27_20115</name>
</gene>
<evidence type="ECO:0000313" key="2">
    <source>
        <dbReference type="EMBL" id="KPM77776.1"/>
    </source>
</evidence>
<dbReference type="NCBIfam" id="NF047646">
    <property type="entry name" value="REP_Tyr_transpos"/>
    <property type="match status" value="1"/>
</dbReference>
<dbReference type="Pfam" id="PF01797">
    <property type="entry name" value="Y1_Tnp"/>
    <property type="match status" value="1"/>
</dbReference>
<dbReference type="SMART" id="SM01321">
    <property type="entry name" value="Y1_Tnp"/>
    <property type="match status" value="1"/>
</dbReference>
<protein>
    <recommendedName>
        <fullName evidence="1">Transposase IS200-like domain-containing protein</fullName>
    </recommendedName>
</protein>
<evidence type="ECO:0000313" key="3">
    <source>
        <dbReference type="Proteomes" id="UP000050378"/>
    </source>
</evidence>
<reference evidence="2 3" key="1">
    <citation type="submission" date="2015-09" db="EMBL/GenBank/DDBJ databases">
        <title>Draft Genome Sequence of Pseudoalteromonas lipolytica UCD-48B.</title>
        <authorList>
            <person name="Krusor M."/>
            <person name="Coil D.A."/>
            <person name="Lang J.M."/>
            <person name="Eisen J.A."/>
            <person name="Alexiev A."/>
        </authorList>
    </citation>
    <scope>NUCLEOTIDE SEQUENCE [LARGE SCALE GENOMIC DNA]</scope>
    <source>
        <strain evidence="2 3">UCD-48B</strain>
    </source>
</reference>
<evidence type="ECO:0000259" key="1">
    <source>
        <dbReference type="SMART" id="SM01321"/>
    </source>
</evidence>
<name>A0A0N8HIB0_9GAMM</name>
<dbReference type="Proteomes" id="UP000050378">
    <property type="component" value="Unassembled WGS sequence"/>
</dbReference>
<dbReference type="EMBL" id="LJTC01000018">
    <property type="protein sequence ID" value="KPM77776.1"/>
    <property type="molecule type" value="Genomic_DNA"/>
</dbReference>
<dbReference type="PANTHER" id="PTHR36966:SF1">
    <property type="entry name" value="REP-ASSOCIATED TYROSINE TRANSPOSASE"/>
    <property type="match status" value="1"/>
</dbReference>
<feature type="domain" description="Transposase IS200-like" evidence="1">
    <location>
        <begin position="8"/>
        <end position="131"/>
    </location>
</feature>
<dbReference type="SUPFAM" id="SSF143422">
    <property type="entry name" value="Transposase IS200-like"/>
    <property type="match status" value="1"/>
</dbReference>
<dbReference type="GO" id="GO:0006313">
    <property type="term" value="P:DNA transposition"/>
    <property type="evidence" value="ECO:0007669"/>
    <property type="project" value="InterPro"/>
</dbReference>
<dbReference type="PANTHER" id="PTHR36966">
    <property type="entry name" value="REP-ASSOCIATED TYROSINE TRANSPOSASE"/>
    <property type="match status" value="1"/>
</dbReference>
<dbReference type="RefSeq" id="WP_054554786.1">
    <property type="nucleotide sequence ID" value="NZ_LJTC01000018.1"/>
</dbReference>
<organism evidence="2 3">
    <name type="scientific">Pseudoalteromonas lipolytica</name>
    <dbReference type="NCBI Taxonomy" id="570156"/>
    <lineage>
        <taxon>Bacteria</taxon>
        <taxon>Pseudomonadati</taxon>
        <taxon>Pseudomonadota</taxon>
        <taxon>Gammaproteobacteria</taxon>
        <taxon>Alteromonadales</taxon>
        <taxon>Pseudoalteromonadaceae</taxon>
        <taxon>Pseudoalteromonas</taxon>
    </lineage>
</organism>